<dbReference type="PANTHER" id="PTHR11538">
    <property type="entry name" value="PHENYLALANYL-TRNA SYNTHETASE"/>
    <property type="match status" value="1"/>
</dbReference>
<dbReference type="EMBL" id="JAPEUV010000097">
    <property type="protein sequence ID" value="KAJ4333300.1"/>
    <property type="molecule type" value="Genomic_DNA"/>
</dbReference>
<name>A0A9W8WV06_9PLEO</name>
<keyword evidence="4" id="KW-1185">Reference proteome</keyword>
<feature type="compositionally biased region" description="Basic and acidic residues" evidence="1">
    <location>
        <begin position="14"/>
        <end position="26"/>
    </location>
</feature>
<dbReference type="GO" id="GO:0070475">
    <property type="term" value="P:rRNA base methylation"/>
    <property type="evidence" value="ECO:0007669"/>
    <property type="project" value="InterPro"/>
</dbReference>
<evidence type="ECO:0000313" key="4">
    <source>
        <dbReference type="Proteomes" id="UP001140562"/>
    </source>
</evidence>
<protein>
    <recommendedName>
        <fullName evidence="2">25S rRNA (uridine-N(3))-methyltransferase BMT5-like domain-containing protein</fullName>
    </recommendedName>
</protein>
<organism evidence="3 4">
    <name type="scientific">Didymella glomerata</name>
    <dbReference type="NCBI Taxonomy" id="749621"/>
    <lineage>
        <taxon>Eukaryota</taxon>
        <taxon>Fungi</taxon>
        <taxon>Dikarya</taxon>
        <taxon>Ascomycota</taxon>
        <taxon>Pezizomycotina</taxon>
        <taxon>Dothideomycetes</taxon>
        <taxon>Pleosporomycetidae</taxon>
        <taxon>Pleosporales</taxon>
        <taxon>Pleosporineae</taxon>
        <taxon>Didymellaceae</taxon>
        <taxon>Didymella</taxon>
    </lineage>
</organism>
<evidence type="ECO:0000313" key="3">
    <source>
        <dbReference type="EMBL" id="KAJ4333300.1"/>
    </source>
</evidence>
<dbReference type="OrthoDB" id="273345at2759"/>
<feature type="compositionally biased region" description="Basic residues" evidence="1">
    <location>
        <begin position="1"/>
        <end position="13"/>
    </location>
</feature>
<proteinExistence type="predicted"/>
<comment type="caution">
    <text evidence="3">The sequence shown here is derived from an EMBL/GenBank/DDBJ whole genome shotgun (WGS) entry which is preliminary data.</text>
</comment>
<feature type="domain" description="25S rRNA (uridine-N(3))-methyltransferase BMT5-like" evidence="2">
    <location>
        <begin position="86"/>
        <end position="291"/>
    </location>
</feature>
<feature type="region of interest" description="Disordered" evidence="1">
    <location>
        <begin position="1"/>
        <end position="73"/>
    </location>
</feature>
<reference evidence="3" key="1">
    <citation type="submission" date="2022-10" db="EMBL/GenBank/DDBJ databases">
        <title>Tapping the CABI collections for fungal endophytes: first genome assemblies for Collariella, Neodidymelliopsis, Ascochyta clinopodiicola, Didymella pomorum, Didymosphaeria variabile, Neocosmospora piperis and Neocucurbitaria cava.</title>
        <authorList>
            <person name="Hill R."/>
        </authorList>
    </citation>
    <scope>NUCLEOTIDE SEQUENCE</scope>
    <source>
        <strain evidence="3">IMI 360193</strain>
    </source>
</reference>
<evidence type="ECO:0000256" key="1">
    <source>
        <dbReference type="SAM" id="MobiDB-lite"/>
    </source>
</evidence>
<dbReference type="PANTHER" id="PTHR11538:SF26">
    <property type="entry name" value="FERREDOXIN-FOLD ANTICODON-BINDING DOMAIN-CONTAINING PROTEIN 1"/>
    <property type="match status" value="1"/>
</dbReference>
<dbReference type="GO" id="GO:0005737">
    <property type="term" value="C:cytoplasm"/>
    <property type="evidence" value="ECO:0007669"/>
    <property type="project" value="TreeGrafter"/>
</dbReference>
<dbReference type="Proteomes" id="UP001140562">
    <property type="component" value="Unassembled WGS sequence"/>
</dbReference>
<accession>A0A9W8WV06</accession>
<dbReference type="Pfam" id="PF10354">
    <property type="entry name" value="BMT5-like"/>
    <property type="match status" value="1"/>
</dbReference>
<gene>
    <name evidence="3" type="ORF">N0V87_007687</name>
</gene>
<feature type="compositionally biased region" description="Basic residues" evidence="1">
    <location>
        <begin position="334"/>
        <end position="352"/>
    </location>
</feature>
<dbReference type="InterPro" id="IPR019446">
    <property type="entry name" value="BMT5-like"/>
</dbReference>
<dbReference type="GO" id="GO:0070042">
    <property type="term" value="F:rRNA (uridine-N3-)-methyltransferase activity"/>
    <property type="evidence" value="ECO:0007669"/>
    <property type="project" value="InterPro"/>
</dbReference>
<feature type="region of interest" description="Disordered" evidence="1">
    <location>
        <begin position="322"/>
        <end position="359"/>
    </location>
</feature>
<sequence length="359" mass="40461">MSKSKTKQARRQLKRDGQRKIAEHQKKEAKKAAIVKPANPRATIPTSKPAPKKKPDSAPQKAETPAKPVQASQKHDVPFGAYEHILLVGEGDFSFTRSLVEDHGCANVTATSFDAEEEVLEKYPGFEETRRALTQLTPPVPLHHGIDATQLSSYKALKCERADDEEGDDDAVSGWDTVVFMFPHTGGLSTDVNRQVRANQALLVGFFKACLETSTPKQRLRILEQQANRSNLVQRTPIEFLKMGGRIMVALFEGAPYTLWNVRDLARHAGLRVVESWKFDWTQYPAYSHVRTLGALEGGGAWKGEDREARMYVFEKVRLEADSEEEKELEKRGVKLGRKRRAKETQVPKKKRKVEDDSD</sequence>
<evidence type="ECO:0000259" key="2">
    <source>
        <dbReference type="Pfam" id="PF10354"/>
    </source>
</evidence>
<dbReference type="AlphaFoldDB" id="A0A9W8WV06"/>